<dbReference type="InterPro" id="IPR015424">
    <property type="entry name" value="PyrdxlP-dep_Trfase"/>
</dbReference>
<dbReference type="GO" id="GO:0047536">
    <property type="term" value="F:2-aminoadipate transaminase activity"/>
    <property type="evidence" value="ECO:0007669"/>
    <property type="project" value="UniProtKB-EC"/>
</dbReference>
<dbReference type="RefSeq" id="WP_010798493.1">
    <property type="nucleotide sequence ID" value="NZ_CP069263.1"/>
</dbReference>
<dbReference type="Proteomes" id="UP000626180">
    <property type="component" value="Unassembled WGS sequence"/>
</dbReference>
<evidence type="ECO:0000313" key="9">
    <source>
        <dbReference type="EMBL" id="SPZ16930.1"/>
    </source>
</evidence>
<dbReference type="SUPFAM" id="SSF53383">
    <property type="entry name" value="PLP-dependent transferases"/>
    <property type="match status" value="1"/>
</dbReference>
<dbReference type="InterPro" id="IPR015422">
    <property type="entry name" value="PyrdxlP-dep_Trfase_small"/>
</dbReference>
<dbReference type="Pfam" id="PF00155">
    <property type="entry name" value="Aminotran_1_2"/>
    <property type="match status" value="1"/>
</dbReference>
<name>A0A2X2FDP5_PSELU</name>
<dbReference type="PANTHER" id="PTHR42790:SF19">
    <property type="entry name" value="KYNURENINE_ALPHA-AMINOADIPATE AMINOTRANSFERASE, MITOCHONDRIAL"/>
    <property type="match status" value="1"/>
</dbReference>
<evidence type="ECO:0000313" key="11">
    <source>
        <dbReference type="Proteomes" id="UP000626180"/>
    </source>
</evidence>
<dbReference type="EMBL" id="JADMCD010000011">
    <property type="protein sequence ID" value="MBF8642776.1"/>
    <property type="molecule type" value="Genomic_DNA"/>
</dbReference>
<evidence type="ECO:0000256" key="4">
    <source>
        <dbReference type="ARBA" id="ARBA00022576"/>
    </source>
</evidence>
<dbReference type="InterPro" id="IPR050859">
    <property type="entry name" value="Class-I_PLP-dep_aminotransf"/>
</dbReference>
<comment type="cofactor">
    <cofactor evidence="1">
        <name>pyridoxal 5'-phosphate</name>
        <dbReference type="ChEBI" id="CHEBI:597326"/>
    </cofactor>
</comment>
<gene>
    <name evidence="9" type="primary">lysN_2</name>
    <name evidence="8" type="ORF">IRZ65_19075</name>
    <name evidence="9" type="ORF">NCTC11842_05970</name>
</gene>
<evidence type="ECO:0000256" key="1">
    <source>
        <dbReference type="ARBA" id="ARBA00001933"/>
    </source>
</evidence>
<evidence type="ECO:0000313" key="8">
    <source>
        <dbReference type="EMBL" id="MBF8642776.1"/>
    </source>
</evidence>
<accession>A0A2X2FDP5</accession>
<proteinExistence type="inferred from homology"/>
<evidence type="ECO:0000256" key="3">
    <source>
        <dbReference type="ARBA" id="ARBA00011738"/>
    </source>
</evidence>
<dbReference type="GO" id="GO:1901605">
    <property type="term" value="P:alpha-amino acid metabolic process"/>
    <property type="evidence" value="ECO:0007669"/>
    <property type="project" value="TreeGrafter"/>
</dbReference>
<dbReference type="AlphaFoldDB" id="A0A2X2FDP5"/>
<feature type="domain" description="Aminotransferase class I/classII large" evidence="7">
    <location>
        <begin position="29"/>
        <end position="391"/>
    </location>
</feature>
<keyword evidence="6" id="KW-0663">Pyridoxal phosphate</keyword>
<evidence type="ECO:0000256" key="5">
    <source>
        <dbReference type="ARBA" id="ARBA00022679"/>
    </source>
</evidence>
<dbReference type="EMBL" id="UAUF01000016">
    <property type="protein sequence ID" value="SPZ16930.1"/>
    <property type="molecule type" value="Genomic_DNA"/>
</dbReference>
<dbReference type="InterPro" id="IPR004839">
    <property type="entry name" value="Aminotransferase_I/II_large"/>
</dbReference>
<keyword evidence="11" id="KW-1185">Reference proteome</keyword>
<keyword evidence="5 9" id="KW-0808">Transferase</keyword>
<comment type="similarity">
    <text evidence="2">Belongs to the class-I pyridoxal-phosphate-dependent aminotransferase family.</text>
</comment>
<dbReference type="Proteomes" id="UP000250443">
    <property type="component" value="Unassembled WGS sequence"/>
</dbReference>
<dbReference type="PANTHER" id="PTHR42790">
    <property type="entry name" value="AMINOTRANSFERASE"/>
    <property type="match status" value="1"/>
</dbReference>
<evidence type="ECO:0000256" key="6">
    <source>
        <dbReference type="ARBA" id="ARBA00022898"/>
    </source>
</evidence>
<reference evidence="9 10" key="1">
    <citation type="submission" date="2018-06" db="EMBL/GenBank/DDBJ databases">
        <authorList>
            <consortium name="Pathogen Informatics"/>
            <person name="Doyle S."/>
        </authorList>
    </citation>
    <scope>NUCLEOTIDE SEQUENCE [LARGE SCALE GENOMIC DNA]</scope>
    <source>
        <strain evidence="9 10">NCTC11842</strain>
    </source>
</reference>
<evidence type="ECO:0000313" key="10">
    <source>
        <dbReference type="Proteomes" id="UP000250443"/>
    </source>
</evidence>
<protein>
    <submittedName>
        <fullName evidence="9">GntR family transcriptional regulator</fullName>
        <ecNumber evidence="9">2.6.1.39</ecNumber>
    </submittedName>
    <submittedName>
        <fullName evidence="8">PLP-dependent aminotransferase family protein</fullName>
    </submittedName>
</protein>
<dbReference type="EC" id="2.6.1.39" evidence="9"/>
<evidence type="ECO:0000256" key="2">
    <source>
        <dbReference type="ARBA" id="ARBA00007441"/>
    </source>
</evidence>
<organism evidence="9 10">
    <name type="scientific">Pseudomonas luteola</name>
    <dbReference type="NCBI Taxonomy" id="47886"/>
    <lineage>
        <taxon>Bacteria</taxon>
        <taxon>Pseudomonadati</taxon>
        <taxon>Pseudomonadota</taxon>
        <taxon>Gammaproteobacteria</taxon>
        <taxon>Pseudomonadales</taxon>
        <taxon>Pseudomonadaceae</taxon>
        <taxon>Pseudomonas</taxon>
    </lineage>
</organism>
<dbReference type="Gene3D" id="3.40.640.10">
    <property type="entry name" value="Type I PLP-dependent aspartate aminotransferase-like (Major domain)"/>
    <property type="match status" value="1"/>
</dbReference>
<evidence type="ECO:0000259" key="7">
    <source>
        <dbReference type="Pfam" id="PF00155"/>
    </source>
</evidence>
<sequence length="402" mass="43803">MRIFNPVFESPQGSPIRELFKYLSVPGMISLAGGYPASDLFDEAGLAEAMTVAFRNSVGCLQYSSSEGLPGLREALAQLSRQRGIPCDADDLIVTSGSQQGFDLLVRVLLSPGDAVLVEQPTYPATLQALRLAQARIETVASDLDGIDPAQLDSQLTRCTQEQRPKFLYLSPTFANPTGLTLGLERRRALLEVAMRHDLLIIEDDPYGDLRFTGVAIPTLAALARTQPETRDQVVYLSSLSKIVAPGVRIGWMIGPAEVLKRCTIAKQTADLCASGWMQSIAEAYLKQGLLERHLPVLTAAYHEKCLALVSGLQTHLGQRFECRMPAGGLFVWGRWSEGLDAKAVLEQAIEHKVMYVPGSAFYAEVPDHSTVRLSFAAPSLEQIGHAVERLALAVQAFGRKV</sequence>
<keyword evidence="4 9" id="KW-0032">Aminotransferase</keyword>
<dbReference type="CDD" id="cd00609">
    <property type="entry name" value="AAT_like"/>
    <property type="match status" value="1"/>
</dbReference>
<dbReference type="GO" id="GO:0030170">
    <property type="term" value="F:pyridoxal phosphate binding"/>
    <property type="evidence" value="ECO:0007669"/>
    <property type="project" value="InterPro"/>
</dbReference>
<comment type="subunit">
    <text evidence="3">Homodimer.</text>
</comment>
<dbReference type="FunFam" id="3.40.640.10:FF:000053">
    <property type="entry name" value="Aminotransferase, class I"/>
    <property type="match status" value="1"/>
</dbReference>
<reference evidence="8 11" key="2">
    <citation type="submission" date="2020-10" db="EMBL/GenBank/DDBJ databases">
        <title>Genome sequences of Pseudomonas isolates.</title>
        <authorList>
            <person name="Wessels L."/>
            <person name="Reich F."/>
            <person name="Hammerl J."/>
        </authorList>
    </citation>
    <scope>NUCLEOTIDE SEQUENCE [LARGE SCALE GENOMIC DNA]</scope>
    <source>
        <strain evidence="8 11">20-MO00624-0</strain>
    </source>
</reference>
<dbReference type="InterPro" id="IPR015421">
    <property type="entry name" value="PyrdxlP-dep_Trfase_major"/>
</dbReference>
<dbReference type="Gene3D" id="3.90.1150.10">
    <property type="entry name" value="Aspartate Aminotransferase, domain 1"/>
    <property type="match status" value="1"/>
</dbReference>